<proteinExistence type="predicted"/>
<feature type="region of interest" description="Disordered" evidence="4">
    <location>
        <begin position="84"/>
        <end position="103"/>
    </location>
</feature>
<reference evidence="6" key="1">
    <citation type="journal article" date="2018" name="Genome Announc.">
        <title>Draft Genome Sequence of Mycobacterium montefiorense Isolated from Japanese Black Salamander (Hynobius nigrescens).</title>
        <authorList>
            <person name="Fukano H."/>
            <person name="Yoshida M."/>
            <person name="Shimizu A."/>
            <person name="Iwao H."/>
            <person name="Katayama Y."/>
            <person name="Omatsu T."/>
            <person name="Mizutani T."/>
            <person name="Kurata O."/>
            <person name="Wada S."/>
            <person name="Hoshino Y."/>
        </authorList>
    </citation>
    <scope>NUCLEOTIDE SEQUENCE</scope>
    <source>
        <strain evidence="6">BS</strain>
    </source>
</reference>
<dbReference type="GO" id="GO:0032259">
    <property type="term" value="P:methylation"/>
    <property type="evidence" value="ECO:0007669"/>
    <property type="project" value="UniProtKB-KW"/>
</dbReference>
<name>A0AA37PIP5_9MYCO</name>
<dbReference type="PANTHER" id="PTHR43464:SF19">
    <property type="entry name" value="UBIQUINONE BIOSYNTHESIS O-METHYLTRANSFERASE, MITOCHONDRIAL"/>
    <property type="match status" value="1"/>
</dbReference>
<dbReference type="InterPro" id="IPR041698">
    <property type="entry name" value="Methyltransf_25"/>
</dbReference>
<accession>A0AA37PIP5</accession>
<dbReference type="InterPro" id="IPR029063">
    <property type="entry name" value="SAM-dependent_MTases_sf"/>
</dbReference>
<reference evidence="7" key="4">
    <citation type="submission" date="2022-04" db="EMBL/GenBank/DDBJ databases">
        <authorList>
            <person name="Komine T."/>
            <person name="Fukano H."/>
            <person name="Wada S."/>
        </authorList>
    </citation>
    <scope>NUCLEOTIDE SEQUENCE</scope>
    <source>
        <strain evidence="7">NJB18185</strain>
    </source>
</reference>
<dbReference type="CDD" id="cd02440">
    <property type="entry name" value="AdoMet_MTases"/>
    <property type="match status" value="1"/>
</dbReference>
<dbReference type="Gene3D" id="3.40.50.150">
    <property type="entry name" value="Vaccinia Virus protein VP39"/>
    <property type="match status" value="1"/>
</dbReference>
<organism evidence="7 9">
    <name type="scientific">Mycobacterium montefiorense</name>
    <dbReference type="NCBI Taxonomy" id="154654"/>
    <lineage>
        <taxon>Bacteria</taxon>
        <taxon>Bacillati</taxon>
        <taxon>Actinomycetota</taxon>
        <taxon>Actinomycetes</taxon>
        <taxon>Mycobacteriales</taxon>
        <taxon>Mycobacteriaceae</taxon>
        <taxon>Mycobacterium</taxon>
        <taxon>Mycobacterium simiae complex</taxon>
    </lineage>
</organism>
<evidence type="ECO:0000256" key="2">
    <source>
        <dbReference type="ARBA" id="ARBA00022679"/>
    </source>
</evidence>
<dbReference type="Pfam" id="PF13649">
    <property type="entry name" value="Methyltransf_25"/>
    <property type="match status" value="1"/>
</dbReference>
<dbReference type="PANTHER" id="PTHR43464">
    <property type="entry name" value="METHYLTRANSFERASE"/>
    <property type="match status" value="1"/>
</dbReference>
<evidence type="ECO:0000256" key="1">
    <source>
        <dbReference type="ARBA" id="ARBA00022603"/>
    </source>
</evidence>
<evidence type="ECO:0000313" key="6">
    <source>
        <dbReference type="EMBL" id="GBG38365.1"/>
    </source>
</evidence>
<reference evidence="7" key="3">
    <citation type="journal article" date="2022" name="Microbiol. Resour. Announc.">
        <title>Draft Genome Sequences of Eight Mycobacterium montefiorense Strains Isolated from Salamanders in Captivity.</title>
        <authorList>
            <person name="Komine T."/>
            <person name="Ihara H."/>
            <person name="Fukano H."/>
            <person name="Hoshino Y."/>
            <person name="Kurata O."/>
            <person name="Wada S."/>
        </authorList>
    </citation>
    <scope>NUCLEOTIDE SEQUENCE</scope>
    <source>
        <strain evidence="7">NJB18185</strain>
    </source>
</reference>
<protein>
    <recommendedName>
        <fullName evidence="5">Methyltransferase domain-containing protein</fullName>
    </recommendedName>
</protein>
<reference evidence="8" key="2">
    <citation type="submission" date="2018-04" db="EMBL/GenBank/DDBJ databases">
        <title>Draft genome sequence of Mycobacterium montefiorense isolated from Japanese black salamander.</title>
        <authorList>
            <person name="Fukano H."/>
            <person name="Yoshida M."/>
            <person name="Shimizu A."/>
            <person name="Iwao H."/>
            <person name="Kurata O."/>
            <person name="Katayama Y."/>
            <person name="Omatsu T."/>
            <person name="Mizutani T."/>
            <person name="Wada S."/>
            <person name="Hoshino Y."/>
        </authorList>
    </citation>
    <scope>NUCLEOTIDE SEQUENCE [LARGE SCALE GENOMIC DNA]</scope>
    <source>
        <strain evidence="8">BS</strain>
    </source>
</reference>
<evidence type="ECO:0000256" key="3">
    <source>
        <dbReference type="ARBA" id="ARBA00022691"/>
    </source>
</evidence>
<feature type="domain" description="Methyltransferase" evidence="5">
    <location>
        <begin position="123"/>
        <end position="216"/>
    </location>
</feature>
<dbReference type="EMBL" id="BQYH01000005">
    <property type="protein sequence ID" value="GKU70614.1"/>
    <property type="molecule type" value="Genomic_DNA"/>
</dbReference>
<dbReference type="AlphaFoldDB" id="A0AA37PIP5"/>
<evidence type="ECO:0000313" key="7">
    <source>
        <dbReference type="EMBL" id="GKU70614.1"/>
    </source>
</evidence>
<keyword evidence="2" id="KW-0808">Transferase</keyword>
<keyword evidence="1" id="KW-0489">Methyltransferase</keyword>
<evidence type="ECO:0000259" key="5">
    <source>
        <dbReference type="Pfam" id="PF13649"/>
    </source>
</evidence>
<keyword evidence="3" id="KW-0949">S-adenosyl-L-methionine</keyword>
<comment type="caution">
    <text evidence="7">The sequence shown here is derived from an EMBL/GenBank/DDBJ whole genome shotgun (WGS) entry which is preliminary data.</text>
</comment>
<dbReference type="SUPFAM" id="SSF53335">
    <property type="entry name" value="S-adenosyl-L-methionine-dependent methyltransferases"/>
    <property type="match status" value="1"/>
</dbReference>
<gene>
    <name evidence="6" type="ORF">MmonteBS_27370</name>
    <name evidence="7" type="ORF">NJB18185_03910</name>
</gene>
<dbReference type="Proteomes" id="UP001139505">
    <property type="component" value="Unassembled WGS sequence"/>
</dbReference>
<sequence>MRNLDLLLRLSGRIVKGCRLSGSVAFRGSYDDGGRAWAYSAAAADAGTTPATNAASASTLAEMTDTNPSGFPSGLQRMDFDALYRGESPGQGIPPMTTPPWDTKAPKENVISWHTGGRVHGNVLDIGCGLGDNAVYLAKNGYTVTGLDISPTALITAKRRAEDAGVDITFAVTDSTTLEGYTDVFDTIVDSGMFHCLDDDGKRSYAAAAHRATKPGATLLISCFSDANPPDPQRPRPAVSEQTLSDVLGGAGWDIDALEPVTVRREVDGSEIEMAFWYVRAGRR</sequence>
<dbReference type="EMBL" id="BFCH01000018">
    <property type="protein sequence ID" value="GBG38365.1"/>
    <property type="molecule type" value="Genomic_DNA"/>
</dbReference>
<dbReference type="GO" id="GO:0008168">
    <property type="term" value="F:methyltransferase activity"/>
    <property type="evidence" value="ECO:0007669"/>
    <property type="project" value="UniProtKB-KW"/>
</dbReference>
<dbReference type="Proteomes" id="UP000245060">
    <property type="component" value="Unassembled WGS sequence"/>
</dbReference>
<evidence type="ECO:0000313" key="9">
    <source>
        <dbReference type="Proteomes" id="UP001139505"/>
    </source>
</evidence>
<evidence type="ECO:0000256" key="4">
    <source>
        <dbReference type="SAM" id="MobiDB-lite"/>
    </source>
</evidence>
<keyword evidence="8" id="KW-1185">Reference proteome</keyword>
<evidence type="ECO:0000313" key="8">
    <source>
        <dbReference type="Proteomes" id="UP000245060"/>
    </source>
</evidence>